<accession>H1PZQ1</accession>
<protein>
    <submittedName>
        <fullName evidence="1">Uncharacterized protein</fullName>
    </submittedName>
</protein>
<sequence>MIMNFDTTESELRKQELIRTLEHSIERLALPELEALYYDMVAKDYIR</sequence>
<dbReference type="Proteomes" id="UP000016023">
    <property type="component" value="Unassembled WGS sequence"/>
</dbReference>
<reference evidence="1 2" key="1">
    <citation type="submission" date="2011-12" db="EMBL/GenBank/DDBJ databases">
        <title>The Genome Sequence of Prevotella micans F0438.</title>
        <authorList>
            <consortium name="The Broad Institute Genome Sequencing Platform"/>
            <person name="Earl A."/>
            <person name="Ward D."/>
            <person name="Feldgarden M."/>
            <person name="Gevers D."/>
            <person name="Izard J."/>
            <person name="Baranova O.V."/>
            <person name="Blanton J.M."/>
            <person name="Wade W.G."/>
            <person name="Dewhirst F.E."/>
            <person name="Young S.K."/>
            <person name="Zeng Q."/>
            <person name="Gargeya S."/>
            <person name="Fitzgerald M."/>
            <person name="Haas B."/>
            <person name="Abouelleil A."/>
            <person name="Alvarado L."/>
            <person name="Arachchi H.M."/>
            <person name="Berlin A."/>
            <person name="Chapman S.B."/>
            <person name="Gearin G."/>
            <person name="Goldberg J."/>
            <person name="Griggs A."/>
            <person name="Gujja S."/>
            <person name="Hansen M."/>
            <person name="Heiman D."/>
            <person name="Howarth C."/>
            <person name="Larimer J."/>
            <person name="Lui A."/>
            <person name="MacDonald P.J.P."/>
            <person name="McCowen C."/>
            <person name="Montmayeur A."/>
            <person name="Murphy C."/>
            <person name="Neiman D."/>
            <person name="Pearson M."/>
            <person name="Priest M."/>
            <person name="Roberts A."/>
            <person name="Saif S."/>
            <person name="Shea T."/>
            <person name="Sisk P."/>
            <person name="Stolte C."/>
            <person name="Sykes S."/>
            <person name="Wortman J."/>
            <person name="Nusbaum C."/>
            <person name="Birren B."/>
        </authorList>
    </citation>
    <scope>NUCLEOTIDE SEQUENCE [LARGE SCALE GENOMIC DNA]</scope>
    <source>
        <strain evidence="1 2">F0438</strain>
    </source>
</reference>
<organism evidence="1 2">
    <name type="scientific">Prevotella micans F0438</name>
    <dbReference type="NCBI Taxonomy" id="883158"/>
    <lineage>
        <taxon>Bacteria</taxon>
        <taxon>Pseudomonadati</taxon>
        <taxon>Bacteroidota</taxon>
        <taxon>Bacteroidia</taxon>
        <taxon>Bacteroidales</taxon>
        <taxon>Prevotellaceae</taxon>
        <taxon>Prevotella</taxon>
    </lineage>
</organism>
<dbReference type="EMBL" id="AGWK01000003">
    <property type="protein sequence ID" value="EHO74812.1"/>
    <property type="molecule type" value="Genomic_DNA"/>
</dbReference>
<evidence type="ECO:0000313" key="1">
    <source>
        <dbReference type="EMBL" id="EHO74812.1"/>
    </source>
</evidence>
<evidence type="ECO:0000313" key="2">
    <source>
        <dbReference type="Proteomes" id="UP000016023"/>
    </source>
</evidence>
<gene>
    <name evidence="1" type="ORF">HMPREF9140_00139</name>
</gene>
<dbReference type="AlphaFoldDB" id="H1PZQ1"/>
<dbReference type="HOGENOM" id="CLU_213902_0_0_10"/>
<proteinExistence type="predicted"/>
<dbReference type="PATRIC" id="fig|883158.3.peg.146"/>
<dbReference type="STRING" id="883158.HMPREF9140_00139"/>
<name>H1PZQ1_9BACT</name>
<keyword evidence="2" id="KW-1185">Reference proteome</keyword>
<comment type="caution">
    <text evidence="1">The sequence shown here is derived from an EMBL/GenBank/DDBJ whole genome shotgun (WGS) entry which is preliminary data.</text>
</comment>